<dbReference type="OrthoDB" id="2342176at2759"/>
<organism evidence="2 3">
    <name type="scientific">Lojkania enalia</name>
    <dbReference type="NCBI Taxonomy" id="147567"/>
    <lineage>
        <taxon>Eukaryota</taxon>
        <taxon>Fungi</taxon>
        <taxon>Dikarya</taxon>
        <taxon>Ascomycota</taxon>
        <taxon>Pezizomycotina</taxon>
        <taxon>Dothideomycetes</taxon>
        <taxon>Pleosporomycetidae</taxon>
        <taxon>Pleosporales</taxon>
        <taxon>Pleosporales incertae sedis</taxon>
        <taxon>Lojkania</taxon>
    </lineage>
</organism>
<keyword evidence="1" id="KW-0732">Signal</keyword>
<evidence type="ECO:0000313" key="2">
    <source>
        <dbReference type="EMBL" id="KAF2262377.1"/>
    </source>
</evidence>
<protein>
    <recommendedName>
        <fullName evidence="4">Endoglucanase</fullName>
    </recommendedName>
</protein>
<name>A0A9P4N1H9_9PLEO</name>
<feature type="chain" id="PRO_5040229147" description="Endoglucanase" evidence="1">
    <location>
        <begin position="27"/>
        <end position="230"/>
    </location>
</feature>
<sequence>MDCTMGCRSFLRTLCTLPILVAVALSHMQMEEPSPLRDPHSNRASEPKDYNILTPLHSGGDDFACKGYQWNTPLESVATYHAGETYELKLRGGATHGGGSCQISLSCNNGINFKVIKSIVGGCPIQKVYKFTIPVYAKTSKKCLMGWSWFNKVGNREMYMNCAVVDIIGKEDSRKKRSLNDDYEWAALARLPDMYVANLKGINDCTTSESVDAIFDDPGNDVVYSKDISP</sequence>
<gene>
    <name evidence="2" type="ORF">CC78DRAFT_606243</name>
</gene>
<dbReference type="Gene3D" id="2.70.50.70">
    <property type="match status" value="1"/>
</dbReference>
<dbReference type="AlphaFoldDB" id="A0A9P4N1H9"/>
<dbReference type="PANTHER" id="PTHR36182:SF1">
    <property type="entry name" value="PROTEIN, PUTATIVE (AFU_ORTHOLOGUE AFUA_6G10930)-RELATED"/>
    <property type="match status" value="1"/>
</dbReference>
<dbReference type="EMBL" id="ML986641">
    <property type="protein sequence ID" value="KAF2262377.1"/>
    <property type="molecule type" value="Genomic_DNA"/>
</dbReference>
<accession>A0A9P4N1H9</accession>
<dbReference type="Proteomes" id="UP000800093">
    <property type="component" value="Unassembled WGS sequence"/>
</dbReference>
<evidence type="ECO:0000256" key="1">
    <source>
        <dbReference type="SAM" id="SignalP"/>
    </source>
</evidence>
<feature type="signal peptide" evidence="1">
    <location>
        <begin position="1"/>
        <end position="26"/>
    </location>
</feature>
<proteinExistence type="predicted"/>
<comment type="caution">
    <text evidence="2">The sequence shown here is derived from an EMBL/GenBank/DDBJ whole genome shotgun (WGS) entry which is preliminary data.</text>
</comment>
<feature type="non-terminal residue" evidence="2">
    <location>
        <position position="230"/>
    </location>
</feature>
<reference evidence="3" key="1">
    <citation type="journal article" date="2020" name="Stud. Mycol.">
        <title>101 Dothideomycetes genomes: A test case for predicting lifestyles and emergence of pathogens.</title>
        <authorList>
            <person name="Haridas S."/>
            <person name="Albert R."/>
            <person name="Binder M."/>
            <person name="Bloem J."/>
            <person name="LaButti K."/>
            <person name="Salamov A."/>
            <person name="Andreopoulos B."/>
            <person name="Baker S."/>
            <person name="Barry K."/>
            <person name="Bills G."/>
            <person name="Bluhm B."/>
            <person name="Cannon C."/>
            <person name="Castanera R."/>
            <person name="Culley D."/>
            <person name="Daum C."/>
            <person name="Ezra D."/>
            <person name="Gonzalez J."/>
            <person name="Henrissat B."/>
            <person name="Kuo A."/>
            <person name="Liang C."/>
            <person name="Lipzen A."/>
            <person name="Lutzoni F."/>
            <person name="Magnuson J."/>
            <person name="Mondo S."/>
            <person name="Nolan M."/>
            <person name="Ohm R."/>
            <person name="Pangilinan J."/>
            <person name="Park H.-J."/>
            <person name="Ramirez L."/>
            <person name="Alfaro M."/>
            <person name="Sun H."/>
            <person name="Tritt A."/>
            <person name="Yoshinaga Y."/>
            <person name="Zwiers L.-H."/>
            <person name="Turgeon B."/>
            <person name="Goodwin S."/>
            <person name="Spatafora J."/>
            <person name="Crous P."/>
            <person name="Grigoriev I."/>
        </authorList>
    </citation>
    <scope>NUCLEOTIDE SEQUENCE [LARGE SCALE GENOMIC DNA]</scope>
    <source>
        <strain evidence="3">CBS 304.66</strain>
    </source>
</reference>
<evidence type="ECO:0000313" key="3">
    <source>
        <dbReference type="Proteomes" id="UP000800093"/>
    </source>
</evidence>
<dbReference type="PANTHER" id="PTHR36182">
    <property type="entry name" value="PROTEIN, PUTATIVE (AFU_ORTHOLOGUE AFUA_6G10930)-RELATED"/>
    <property type="match status" value="1"/>
</dbReference>
<evidence type="ECO:0008006" key="4">
    <source>
        <dbReference type="Google" id="ProtNLM"/>
    </source>
</evidence>
<keyword evidence="3" id="KW-1185">Reference proteome</keyword>